<name>A0A1L6MVI1_9BACT</name>
<protein>
    <submittedName>
        <fullName evidence="2">Uncharacterized protein</fullName>
    </submittedName>
</protein>
<accession>A0A1L6MVI1</accession>
<keyword evidence="1" id="KW-0472">Membrane</keyword>
<gene>
    <name evidence="2" type="ORF">BCY86_01420</name>
</gene>
<dbReference type="EMBL" id="CP016908">
    <property type="protein sequence ID" value="APR99488.1"/>
    <property type="molecule type" value="Genomic_DNA"/>
</dbReference>
<feature type="transmembrane region" description="Helical" evidence="1">
    <location>
        <begin position="17"/>
        <end position="37"/>
    </location>
</feature>
<sequence length="232" mass="26393">MVMPVNLVNYSSAWGEYHYYILFIGLLLFLMVPPLIARHRMRCLLLSGDVRHILATWQSSIQRALYPETTIPLMAATAYAAYGWLEAGRDALRRAMHGPAWEAALEQRLFIETLLDTFEGQRQAAVEKAEQLEKLPLPKVGIFARRRITRLRQGLAALARAFAHRSEDMDELLLVRASRASPLVHWAMRYAAAIVAIDKGKKQKASRLIQNAPAWPVQSAFYLYHHELNACI</sequence>
<evidence type="ECO:0000313" key="3">
    <source>
        <dbReference type="Proteomes" id="UP000185544"/>
    </source>
</evidence>
<dbReference type="STRING" id="1882918.BCY86_01420"/>
<organism evidence="2 3">
    <name type="scientific">Pajaroellobacter abortibovis</name>
    <dbReference type="NCBI Taxonomy" id="1882918"/>
    <lineage>
        <taxon>Bacteria</taxon>
        <taxon>Pseudomonadati</taxon>
        <taxon>Myxococcota</taxon>
        <taxon>Polyangia</taxon>
        <taxon>Polyangiales</taxon>
        <taxon>Polyangiaceae</taxon>
    </lineage>
</organism>
<dbReference type="Proteomes" id="UP000185544">
    <property type="component" value="Chromosome"/>
</dbReference>
<dbReference type="AlphaFoldDB" id="A0A1L6MVI1"/>
<evidence type="ECO:0000313" key="2">
    <source>
        <dbReference type="EMBL" id="APR99488.1"/>
    </source>
</evidence>
<proteinExistence type="predicted"/>
<keyword evidence="1" id="KW-0812">Transmembrane</keyword>
<dbReference type="KEGG" id="pabo:BCY86_01420"/>
<keyword evidence="3" id="KW-1185">Reference proteome</keyword>
<keyword evidence="1" id="KW-1133">Transmembrane helix</keyword>
<reference evidence="2 3" key="1">
    <citation type="submission" date="2016-08" db="EMBL/GenBank/DDBJ databases">
        <title>Identification and validation of antigenic proteins from Pajaroellobacter abortibovis using de-novo genome sequence assembly and reverse vaccinology.</title>
        <authorList>
            <person name="Welly B.T."/>
            <person name="Miller M.R."/>
            <person name="Stott J.L."/>
            <person name="Blanchard M.T."/>
            <person name="Islas-Trejo A.D."/>
            <person name="O'Rourke S.M."/>
            <person name="Young A.E."/>
            <person name="Medrano J.F."/>
            <person name="Van Eenennaam A.L."/>
        </authorList>
    </citation>
    <scope>NUCLEOTIDE SEQUENCE [LARGE SCALE GENOMIC DNA]</scope>
    <source>
        <strain evidence="2 3">BTF92-0548A/99-0131</strain>
    </source>
</reference>
<evidence type="ECO:0000256" key="1">
    <source>
        <dbReference type="SAM" id="Phobius"/>
    </source>
</evidence>